<name>A0ABQ6Q626_9BACT</name>
<accession>A0ABQ6Q626</accession>
<dbReference type="EMBL" id="BTPE01000016">
    <property type="protein sequence ID" value="GMQ35311.1"/>
    <property type="molecule type" value="Genomic_DNA"/>
</dbReference>
<evidence type="ECO:0000313" key="2">
    <source>
        <dbReference type="Proteomes" id="UP001307705"/>
    </source>
</evidence>
<dbReference type="Proteomes" id="UP001307705">
    <property type="component" value="Unassembled WGS sequence"/>
</dbReference>
<proteinExistence type="predicted"/>
<keyword evidence="2" id="KW-1185">Reference proteome</keyword>
<protein>
    <submittedName>
        <fullName evidence="1">Uncharacterized protein</fullName>
    </submittedName>
</protein>
<dbReference type="RefSeq" id="WP_338230129.1">
    <property type="nucleotide sequence ID" value="NZ_BTPE01000016.1"/>
</dbReference>
<sequence length="169" mass="19619">MIYHLILWLFLFQSSPSLENKIGTDIISGYLGPSSTRDVFVVEVLDTLGSRIYPRILDPKNEYVYKDLNEIERRMALDLLKFKEPISFDRTSLFQNQGLQILEERRKDAYEYGWSSIKLSRISISADHQTACLILEYRCGSKCASGLLIFAQLEGDTWKIAKRKQLWES</sequence>
<comment type="caution">
    <text evidence="1">The sequence shown here is derived from an EMBL/GenBank/DDBJ whole genome shotgun (WGS) entry which is preliminary data.</text>
</comment>
<reference evidence="1 2" key="1">
    <citation type="submission" date="2023-08" db="EMBL/GenBank/DDBJ databases">
        <title>Draft genome sequence of Algoriphagus taiwanensis.</title>
        <authorList>
            <person name="Takatani N."/>
            <person name="Hosokawa M."/>
            <person name="Sawabe T."/>
        </authorList>
    </citation>
    <scope>NUCLEOTIDE SEQUENCE [LARGE SCALE GENOMIC DNA]</scope>
    <source>
        <strain evidence="1 2">JCM 19755</strain>
    </source>
</reference>
<gene>
    <name evidence="1" type="ORF">Ataiwa_35840</name>
</gene>
<evidence type="ECO:0000313" key="1">
    <source>
        <dbReference type="EMBL" id="GMQ35311.1"/>
    </source>
</evidence>
<organism evidence="1 2">
    <name type="scientific">Algoriphagus taiwanensis</name>
    <dbReference type="NCBI Taxonomy" id="1445656"/>
    <lineage>
        <taxon>Bacteria</taxon>
        <taxon>Pseudomonadati</taxon>
        <taxon>Bacteroidota</taxon>
        <taxon>Cytophagia</taxon>
        <taxon>Cytophagales</taxon>
        <taxon>Cyclobacteriaceae</taxon>
        <taxon>Algoriphagus</taxon>
    </lineage>
</organism>